<keyword evidence="2" id="KW-1185">Reference proteome</keyword>
<organism evidence="1 2">
    <name type="scientific">Fasciola gigantica</name>
    <name type="common">Giant liver fluke</name>
    <dbReference type="NCBI Taxonomy" id="46835"/>
    <lineage>
        <taxon>Eukaryota</taxon>
        <taxon>Metazoa</taxon>
        <taxon>Spiralia</taxon>
        <taxon>Lophotrochozoa</taxon>
        <taxon>Platyhelminthes</taxon>
        <taxon>Trematoda</taxon>
        <taxon>Digenea</taxon>
        <taxon>Plagiorchiida</taxon>
        <taxon>Echinostomata</taxon>
        <taxon>Echinostomatoidea</taxon>
        <taxon>Fasciolidae</taxon>
        <taxon>Fasciola</taxon>
    </lineage>
</organism>
<dbReference type="Proteomes" id="UP000316759">
    <property type="component" value="Unassembled WGS sequence"/>
</dbReference>
<evidence type="ECO:0000313" key="2">
    <source>
        <dbReference type="Proteomes" id="UP000316759"/>
    </source>
</evidence>
<name>A0A504YQZ1_FASGI</name>
<proteinExistence type="predicted"/>
<comment type="caution">
    <text evidence="1">The sequence shown here is derived from an EMBL/GenBank/DDBJ whole genome shotgun (WGS) entry which is preliminary data.</text>
</comment>
<sequence length="184" mass="20836">MHYTGILCSLIASRESRWAEEAEAWTLMGRRPSSKTEEADHGTRELIKRHCLDSDPTISVIRTAGCTRAIQSDKTRLQLSLLRDTALTEVPRGFSNKGFLVRPAESTEVMADRWPYLPGKPFEEATNSQADITIGRDLPKFTGYQTKGLKKARRHLLIPPYSIGATLITKYRYSKSLRVPPRFN</sequence>
<evidence type="ECO:0000313" key="1">
    <source>
        <dbReference type="EMBL" id="TPP63613.1"/>
    </source>
</evidence>
<dbReference type="AlphaFoldDB" id="A0A504YQZ1"/>
<protein>
    <submittedName>
        <fullName evidence="1">Uncharacterized protein</fullName>
    </submittedName>
</protein>
<gene>
    <name evidence="1" type="ORF">FGIG_11596</name>
</gene>
<reference evidence="1 2" key="1">
    <citation type="submission" date="2019-04" db="EMBL/GenBank/DDBJ databases">
        <title>Annotation for the trematode Fasciola gigantica.</title>
        <authorList>
            <person name="Choi Y.-J."/>
        </authorList>
    </citation>
    <scope>NUCLEOTIDE SEQUENCE [LARGE SCALE GENOMIC DNA]</scope>
    <source>
        <strain evidence="1">Uganda_cow_1</strain>
    </source>
</reference>
<dbReference type="EMBL" id="SUNJ01005469">
    <property type="protein sequence ID" value="TPP63613.1"/>
    <property type="molecule type" value="Genomic_DNA"/>
</dbReference>
<accession>A0A504YQZ1</accession>